<reference evidence="3 4" key="1">
    <citation type="submission" date="2012-12" db="EMBL/GenBank/DDBJ databases">
        <title>Whole genome shotgun sequence of Gordonia hirsuta NBRC 16056.</title>
        <authorList>
            <person name="Isaki-Nakamura S."/>
            <person name="Hosoyama A."/>
            <person name="Tsuchikane K."/>
            <person name="Katsumata H."/>
            <person name="Baba S."/>
            <person name="Yamazaki S."/>
            <person name="Fujita N."/>
        </authorList>
    </citation>
    <scope>NUCLEOTIDE SEQUENCE [LARGE SCALE GENOMIC DNA]</scope>
    <source>
        <strain evidence="3 4">NBRC 16056</strain>
    </source>
</reference>
<dbReference type="Proteomes" id="UP000053405">
    <property type="component" value="Unassembled WGS sequence"/>
</dbReference>
<evidence type="ECO:0000313" key="3">
    <source>
        <dbReference type="EMBL" id="GAC56080.1"/>
    </source>
</evidence>
<feature type="chain" id="PRO_5003979656" description="Lipoprotein" evidence="2">
    <location>
        <begin position="25"/>
        <end position="346"/>
    </location>
</feature>
<evidence type="ECO:0000256" key="1">
    <source>
        <dbReference type="SAM" id="MobiDB-lite"/>
    </source>
</evidence>
<name>L7L4L5_9ACTN</name>
<evidence type="ECO:0000313" key="4">
    <source>
        <dbReference type="Proteomes" id="UP000053405"/>
    </source>
</evidence>
<organism evidence="3 4">
    <name type="scientific">Gordonia hirsuta DSM 44140 = NBRC 16056</name>
    <dbReference type="NCBI Taxonomy" id="1121927"/>
    <lineage>
        <taxon>Bacteria</taxon>
        <taxon>Bacillati</taxon>
        <taxon>Actinomycetota</taxon>
        <taxon>Actinomycetes</taxon>
        <taxon>Mycobacteriales</taxon>
        <taxon>Gordoniaceae</taxon>
        <taxon>Gordonia</taxon>
    </lineage>
</organism>
<keyword evidence="4" id="KW-1185">Reference proteome</keyword>
<gene>
    <name evidence="3" type="ORF">GOHSU_02_02280</name>
</gene>
<comment type="caution">
    <text evidence="3">The sequence shown here is derived from an EMBL/GenBank/DDBJ whole genome shotgun (WGS) entry which is preliminary data.</text>
</comment>
<evidence type="ECO:0008006" key="5">
    <source>
        <dbReference type="Google" id="ProtNLM"/>
    </source>
</evidence>
<dbReference type="eggNOG" id="COG3391">
    <property type="taxonomic scope" value="Bacteria"/>
</dbReference>
<dbReference type="AlphaFoldDB" id="L7L4L5"/>
<sequence length="346" mass="35750">MRVPSRFAVAVVAAALAASLVACGDDDVSSGSGAGDVPTVEPATPAASPPQSGQPQGTVVQTAGGTALAQAGSQVAVLGTDRLLRLHTAPGAADTPAPREVDLPGVTAVIDDGDGFLAATPDQIARVDRAGAVTRVAGGQGPVLSLAVTDDQILVGTSDGHLRVLNRSGQLQRDIHDFVQVNQILVAPESSEVAGQVIVVDRAQSMVAPVDIATGDRKAALRAGNGAAVATIDSYGRVLLTNTPDDQLLGFFGTPIVMRFRYPVAASPWAVAWDQNQKLLWVSTTEDNQAIGYDLSTGEPRELVRFATVAQVAAMRADPDNGMLYLISQRGDGLQVVPRTLIQAGR</sequence>
<keyword evidence="2" id="KW-0732">Signal</keyword>
<proteinExistence type="predicted"/>
<dbReference type="PROSITE" id="PS51257">
    <property type="entry name" value="PROKAR_LIPOPROTEIN"/>
    <property type="match status" value="1"/>
</dbReference>
<protein>
    <recommendedName>
        <fullName evidence="5">Lipoprotein</fullName>
    </recommendedName>
</protein>
<dbReference type="InterPro" id="IPR015943">
    <property type="entry name" value="WD40/YVTN_repeat-like_dom_sf"/>
</dbReference>
<dbReference type="Gene3D" id="2.130.10.10">
    <property type="entry name" value="YVTN repeat-like/Quinoprotein amine dehydrogenase"/>
    <property type="match status" value="1"/>
</dbReference>
<dbReference type="EMBL" id="BANT01000002">
    <property type="protein sequence ID" value="GAC56080.1"/>
    <property type="molecule type" value="Genomic_DNA"/>
</dbReference>
<feature type="region of interest" description="Disordered" evidence="1">
    <location>
        <begin position="27"/>
        <end position="60"/>
    </location>
</feature>
<dbReference type="RefSeq" id="WP_005935537.1">
    <property type="nucleotide sequence ID" value="NZ_ATVK01000040.1"/>
</dbReference>
<dbReference type="SUPFAM" id="SSF63829">
    <property type="entry name" value="Calcium-dependent phosphotriesterase"/>
    <property type="match status" value="1"/>
</dbReference>
<evidence type="ECO:0000256" key="2">
    <source>
        <dbReference type="SAM" id="SignalP"/>
    </source>
</evidence>
<feature type="signal peptide" evidence="2">
    <location>
        <begin position="1"/>
        <end position="24"/>
    </location>
</feature>
<dbReference type="STRING" id="1121927.GOHSU_02_02280"/>
<accession>L7L4L5</accession>